<accession>A0A2M6YRF5</accession>
<comment type="caution">
    <text evidence="1">The sequence shown here is derived from an EMBL/GenBank/DDBJ whole genome shotgun (WGS) entry which is preliminary data.</text>
</comment>
<dbReference type="PANTHER" id="PTHR11669">
    <property type="entry name" value="REPLICATION FACTOR C / DNA POLYMERASE III GAMMA-TAU SUBUNIT"/>
    <property type="match status" value="1"/>
</dbReference>
<dbReference type="AlphaFoldDB" id="A0A2M6YRF5"/>
<evidence type="ECO:0000313" key="1">
    <source>
        <dbReference type="EMBL" id="PIU35212.1"/>
    </source>
</evidence>
<protein>
    <recommendedName>
        <fullName evidence="3">DNA polymerase III subunit delta</fullName>
    </recommendedName>
</protein>
<dbReference type="Pfam" id="PF13177">
    <property type="entry name" value="DNA_pol3_delta2"/>
    <property type="match status" value="1"/>
</dbReference>
<gene>
    <name evidence="1" type="ORF">COT03_01535</name>
</gene>
<name>A0A2M6YRF5_9BACT</name>
<evidence type="ECO:0000313" key="2">
    <source>
        <dbReference type="Proteomes" id="UP000229502"/>
    </source>
</evidence>
<dbReference type="Proteomes" id="UP000229502">
    <property type="component" value="Unassembled WGS sequence"/>
</dbReference>
<organism evidence="1 2">
    <name type="scientific">Candidatus Shapirobacteria bacterium CG07_land_8_20_14_0_80_39_18</name>
    <dbReference type="NCBI Taxonomy" id="1974882"/>
    <lineage>
        <taxon>Bacteria</taxon>
        <taxon>Candidatus Shapironibacteriota</taxon>
    </lineage>
</organism>
<dbReference type="InterPro" id="IPR027417">
    <property type="entry name" value="P-loop_NTPase"/>
</dbReference>
<dbReference type="InterPro" id="IPR050238">
    <property type="entry name" value="DNA_Rep/Repair_Clamp_Loader"/>
</dbReference>
<dbReference type="SUPFAM" id="SSF52540">
    <property type="entry name" value="P-loop containing nucleoside triphosphate hydrolases"/>
    <property type="match status" value="1"/>
</dbReference>
<dbReference type="PANTHER" id="PTHR11669:SF8">
    <property type="entry name" value="DNA POLYMERASE III SUBUNIT DELTA"/>
    <property type="match status" value="1"/>
</dbReference>
<dbReference type="Gene3D" id="3.40.50.300">
    <property type="entry name" value="P-loop containing nucleotide triphosphate hydrolases"/>
    <property type="match status" value="1"/>
</dbReference>
<evidence type="ECO:0008006" key="3">
    <source>
        <dbReference type="Google" id="ProtNLM"/>
    </source>
</evidence>
<reference evidence="2" key="1">
    <citation type="submission" date="2017-09" db="EMBL/GenBank/DDBJ databases">
        <title>Depth-based differentiation of microbial function through sediment-hosted aquifers and enrichment of novel symbionts in the deep terrestrial subsurface.</title>
        <authorList>
            <person name="Probst A.J."/>
            <person name="Ladd B."/>
            <person name="Jarett J.K."/>
            <person name="Geller-Mcgrath D.E."/>
            <person name="Sieber C.M.K."/>
            <person name="Emerson J.B."/>
            <person name="Anantharaman K."/>
            <person name="Thomas B.C."/>
            <person name="Malmstrom R."/>
            <person name="Stieglmeier M."/>
            <person name="Klingl A."/>
            <person name="Woyke T."/>
            <person name="Ryan C.M."/>
            <person name="Banfield J.F."/>
        </authorList>
    </citation>
    <scope>NUCLEOTIDE SEQUENCE [LARGE SCALE GENOMIC DNA]</scope>
</reference>
<sequence>MQSFLITGSDEKGRLLEVEKFIGKKLSSLENNPDFIMLQMGEGSSIGIAEVRFLQERLSLKPFQEKEKIALIKEAQNLTIEAQNALLKTLEEPNATTLIILTAPGASWLCPTIVSRCEIVRLPAKAGVAVDEKEFQNILETLNELLSSTTAKRLKIIEEKGITKDRETAIRWLDKLSLVVRQLIFSFYQIPDSSITNPSVDIFNLPACRQASQYLNVLQLINKYKKYLDANCNVRLSVDNFLLELPKNS</sequence>
<dbReference type="EMBL" id="PEWZ01000078">
    <property type="protein sequence ID" value="PIU35212.1"/>
    <property type="molecule type" value="Genomic_DNA"/>
</dbReference>
<proteinExistence type="predicted"/>
<dbReference type="GO" id="GO:0006261">
    <property type="term" value="P:DNA-templated DNA replication"/>
    <property type="evidence" value="ECO:0007669"/>
    <property type="project" value="TreeGrafter"/>
</dbReference>